<dbReference type="SUPFAM" id="SSF56801">
    <property type="entry name" value="Acetyl-CoA synthetase-like"/>
    <property type="match status" value="2"/>
</dbReference>
<dbReference type="InterPro" id="IPR006162">
    <property type="entry name" value="Ppantetheine_attach_site"/>
</dbReference>
<dbReference type="GO" id="GO:0044550">
    <property type="term" value="P:secondary metabolite biosynthetic process"/>
    <property type="evidence" value="ECO:0007669"/>
    <property type="project" value="UniProtKB-ARBA"/>
</dbReference>
<dbReference type="SUPFAM" id="SSF47336">
    <property type="entry name" value="ACP-like"/>
    <property type="match status" value="2"/>
</dbReference>
<dbReference type="SMART" id="SM01294">
    <property type="entry name" value="PKS_PP_betabranch"/>
    <property type="match status" value="1"/>
</dbReference>
<dbReference type="CDD" id="cd19531">
    <property type="entry name" value="LCL_NRPS-like"/>
    <property type="match status" value="2"/>
</dbReference>
<evidence type="ECO:0000256" key="2">
    <source>
        <dbReference type="ARBA" id="ARBA00006432"/>
    </source>
</evidence>
<dbReference type="PANTHER" id="PTHR45527:SF1">
    <property type="entry name" value="FATTY ACID SYNTHASE"/>
    <property type="match status" value="1"/>
</dbReference>
<reference evidence="6 7" key="1">
    <citation type="submission" date="2020-04" db="EMBL/GenBank/DDBJ databases">
        <authorList>
            <person name="Yin C."/>
        </authorList>
    </citation>
    <scope>NUCLEOTIDE SEQUENCE [LARGE SCALE GENOMIC DNA]</scope>
    <source>
        <strain evidence="6 7">Ak56</strain>
    </source>
</reference>
<dbReference type="RefSeq" id="WP_168737539.1">
    <property type="nucleotide sequence ID" value="NZ_JABAHZ010000001.1"/>
</dbReference>
<protein>
    <submittedName>
        <fullName evidence="6">Amino acid adenylation domain-containing protein</fullName>
    </submittedName>
</protein>
<dbReference type="NCBIfam" id="TIGR01733">
    <property type="entry name" value="AA-adenyl-dom"/>
    <property type="match status" value="2"/>
</dbReference>
<dbReference type="Pfam" id="PF00668">
    <property type="entry name" value="Condensation"/>
    <property type="match status" value="2"/>
</dbReference>
<dbReference type="InterPro" id="IPR020845">
    <property type="entry name" value="AMP-binding_CS"/>
</dbReference>
<dbReference type="EMBL" id="JABAHZ010000001">
    <property type="protein sequence ID" value="NLR78193.1"/>
    <property type="molecule type" value="Genomic_DNA"/>
</dbReference>
<comment type="similarity">
    <text evidence="2">Belongs to the ATP-dependent AMP-binding enzyme family.</text>
</comment>
<organism evidence="6 7">
    <name type="scientific">Chitinophaga eiseniae</name>
    <dbReference type="NCBI Taxonomy" id="634771"/>
    <lineage>
        <taxon>Bacteria</taxon>
        <taxon>Pseudomonadati</taxon>
        <taxon>Bacteroidota</taxon>
        <taxon>Chitinophagia</taxon>
        <taxon>Chitinophagales</taxon>
        <taxon>Chitinophagaceae</taxon>
        <taxon>Chitinophaga</taxon>
    </lineage>
</organism>
<dbReference type="CDD" id="cd12117">
    <property type="entry name" value="A_NRPS_Srf_like"/>
    <property type="match status" value="1"/>
</dbReference>
<dbReference type="FunFam" id="1.10.1200.10:FF:000005">
    <property type="entry name" value="Nonribosomal peptide synthetase 1"/>
    <property type="match status" value="1"/>
</dbReference>
<evidence type="ECO:0000313" key="7">
    <source>
        <dbReference type="Proteomes" id="UP000552864"/>
    </source>
</evidence>
<dbReference type="GO" id="GO:0005829">
    <property type="term" value="C:cytosol"/>
    <property type="evidence" value="ECO:0007669"/>
    <property type="project" value="TreeGrafter"/>
</dbReference>
<dbReference type="Gene3D" id="3.30.559.30">
    <property type="entry name" value="Nonribosomal peptide synthetase, condensation domain"/>
    <property type="match status" value="2"/>
</dbReference>
<dbReference type="InterPro" id="IPR023213">
    <property type="entry name" value="CAT-like_dom_sf"/>
</dbReference>
<comment type="cofactor">
    <cofactor evidence="1">
        <name>pantetheine 4'-phosphate</name>
        <dbReference type="ChEBI" id="CHEBI:47942"/>
    </cofactor>
</comment>
<dbReference type="PROSITE" id="PS00455">
    <property type="entry name" value="AMP_BINDING"/>
    <property type="match status" value="2"/>
</dbReference>
<dbReference type="SMART" id="SM00823">
    <property type="entry name" value="PKS_PP"/>
    <property type="match status" value="2"/>
</dbReference>
<dbReference type="Gene3D" id="3.40.50.980">
    <property type="match status" value="4"/>
</dbReference>
<comment type="caution">
    <text evidence="6">The sequence shown here is derived from an EMBL/GenBank/DDBJ whole genome shotgun (WGS) entry which is preliminary data.</text>
</comment>
<dbReference type="FunFam" id="2.30.38.10:FF:000001">
    <property type="entry name" value="Non-ribosomal peptide synthetase PvdI"/>
    <property type="match status" value="1"/>
</dbReference>
<dbReference type="Proteomes" id="UP000552864">
    <property type="component" value="Unassembled WGS sequence"/>
</dbReference>
<dbReference type="Gene3D" id="2.30.38.10">
    <property type="entry name" value="Luciferase, Domain 3"/>
    <property type="match status" value="2"/>
</dbReference>
<dbReference type="GO" id="GO:0003824">
    <property type="term" value="F:catalytic activity"/>
    <property type="evidence" value="ECO:0007669"/>
    <property type="project" value="InterPro"/>
</dbReference>
<dbReference type="SUPFAM" id="SSF52777">
    <property type="entry name" value="CoA-dependent acyltransferases"/>
    <property type="match status" value="4"/>
</dbReference>
<accession>A0A847SEK3</accession>
<evidence type="ECO:0000313" key="6">
    <source>
        <dbReference type="EMBL" id="NLR78193.1"/>
    </source>
</evidence>
<dbReference type="Gene3D" id="3.30.300.30">
    <property type="match status" value="2"/>
</dbReference>
<gene>
    <name evidence="6" type="ORF">HGH91_06130</name>
</gene>
<dbReference type="InterPro" id="IPR036736">
    <property type="entry name" value="ACP-like_sf"/>
</dbReference>
<dbReference type="GO" id="GO:0043041">
    <property type="term" value="P:amino acid activation for nonribosomal peptide biosynthetic process"/>
    <property type="evidence" value="ECO:0007669"/>
    <property type="project" value="TreeGrafter"/>
</dbReference>
<feature type="domain" description="Carrier" evidence="5">
    <location>
        <begin position="1049"/>
        <end position="1124"/>
    </location>
</feature>
<dbReference type="GO" id="GO:0031177">
    <property type="term" value="F:phosphopantetheine binding"/>
    <property type="evidence" value="ECO:0007669"/>
    <property type="project" value="InterPro"/>
</dbReference>
<evidence type="ECO:0000256" key="1">
    <source>
        <dbReference type="ARBA" id="ARBA00001957"/>
    </source>
</evidence>
<dbReference type="PANTHER" id="PTHR45527">
    <property type="entry name" value="NONRIBOSOMAL PEPTIDE SYNTHETASE"/>
    <property type="match status" value="1"/>
</dbReference>
<evidence type="ECO:0000259" key="5">
    <source>
        <dbReference type="PROSITE" id="PS50075"/>
    </source>
</evidence>
<proteinExistence type="inferred from homology"/>
<dbReference type="FunFam" id="3.40.50.980:FF:000001">
    <property type="entry name" value="Non-ribosomal peptide synthetase"/>
    <property type="match status" value="2"/>
</dbReference>
<dbReference type="FunFam" id="3.40.50.12780:FF:000012">
    <property type="entry name" value="Non-ribosomal peptide synthetase"/>
    <property type="match status" value="2"/>
</dbReference>
<dbReference type="InterPro" id="IPR009081">
    <property type="entry name" value="PP-bd_ACP"/>
</dbReference>
<dbReference type="Pfam" id="PF00501">
    <property type="entry name" value="AMP-binding"/>
    <property type="match status" value="2"/>
</dbReference>
<feature type="domain" description="Carrier" evidence="5">
    <location>
        <begin position="2106"/>
        <end position="2181"/>
    </location>
</feature>
<evidence type="ECO:0000256" key="4">
    <source>
        <dbReference type="ARBA" id="ARBA00022553"/>
    </source>
</evidence>
<dbReference type="NCBIfam" id="NF003417">
    <property type="entry name" value="PRK04813.1"/>
    <property type="match status" value="2"/>
</dbReference>
<dbReference type="Pfam" id="PF00550">
    <property type="entry name" value="PP-binding"/>
    <property type="match status" value="2"/>
</dbReference>
<dbReference type="Gene3D" id="1.10.1200.10">
    <property type="entry name" value="ACP-like"/>
    <property type="match status" value="2"/>
</dbReference>
<keyword evidence="4" id="KW-0597">Phosphoprotein</keyword>
<dbReference type="InterPro" id="IPR045851">
    <property type="entry name" value="AMP-bd_C_sf"/>
</dbReference>
<dbReference type="PROSITE" id="PS00012">
    <property type="entry name" value="PHOSPHOPANTETHEINE"/>
    <property type="match status" value="1"/>
</dbReference>
<dbReference type="FunFam" id="3.30.300.30:FF:000010">
    <property type="entry name" value="Enterobactin synthetase component F"/>
    <property type="match status" value="2"/>
</dbReference>
<dbReference type="Gene3D" id="3.30.559.10">
    <property type="entry name" value="Chloramphenicol acetyltransferase-like domain"/>
    <property type="match status" value="2"/>
</dbReference>
<dbReference type="InterPro" id="IPR010071">
    <property type="entry name" value="AA_adenyl_dom"/>
</dbReference>
<dbReference type="Pfam" id="PF13193">
    <property type="entry name" value="AMP-binding_C"/>
    <property type="match status" value="2"/>
</dbReference>
<keyword evidence="3" id="KW-0596">Phosphopantetheine</keyword>
<dbReference type="InterPro" id="IPR025110">
    <property type="entry name" value="AMP-bd_C"/>
</dbReference>
<dbReference type="InterPro" id="IPR000873">
    <property type="entry name" value="AMP-dep_synth/lig_dom"/>
</dbReference>
<dbReference type="InterPro" id="IPR001242">
    <property type="entry name" value="Condensation_dom"/>
</dbReference>
<keyword evidence="7" id="KW-1185">Reference proteome</keyword>
<dbReference type="CDD" id="cd05930">
    <property type="entry name" value="A_NRPS"/>
    <property type="match status" value="1"/>
</dbReference>
<dbReference type="PROSITE" id="PS50075">
    <property type="entry name" value="CARRIER"/>
    <property type="match status" value="2"/>
</dbReference>
<sequence>MPGFNLSEVVLILEQAQDLGISLSLDGEELLLKTDQQKQFAPSFLQTLKENKAQLVAYFKASADTTAVTAVTEKIRATERRAGARIPLSFSQERLWFIDAMQGSVQYHVPAILRLEGTLNIAALEHALRNIIQRHEILRTVIKADQDGTWQEVATSDNWKLERINGAADVDNAAALQARIATLINKPFDLAWDYMLRAQLITLTKKEYILVLTMHHIASDGWSSAILIQELTEGYRAFTEKRDPVYTPLDIQYADYAVWQRNYLVGDVMEQKIAHWKSKLTGVTVAEIPADFERPAASSNKGAFLVFNIDNTLAASLRQLAQQEGATLYMVLLAAFKVLLHRYGGQADICVGGAVAGRMRTELEPLIGFFVNTLALRTDLGGHPSFLSLLQRVKNTLLDAYEYEDAPFEKVVEAVVKERDMNRNPLFQSIFVLQNVPATPVLRIGDVVITEEPAIRNASLFDLTWIAEERPEGISIYLEYSTDLYLESTIRQMFSHYETLLTSIVKNPTQAIGALGMLSSSEKEQLLVNFNATDFPYPADKTITTLFNEQVALTPDAVALVFCEAQLTYRQLQEQSDKLAWYLRSKGVKEETMVPICMERSVQLIVGILAILKAGGAYVPIDPAYPSDRIRYMLEDTRSALILTNSAQLSMLRKEVPDMEMLCVDEMMELLAATPIPALVTSANPGSLAYIIYTSGSTGQPKGAMVTHRNVTSLARGGNFLEFTAADVLLSTGSPSFDATTIEYWGMLLNGGQLVLCPEKQLLDNRLLKQEICQRGVTKMWFTASWFNQLVDDDIALFEGLNALMVGGEKLSEEHIQRFLAAYPATAVINGYGPTENTTFSLTWNIKALAPGKSIPIGRPLGNRTAYILSAEGQLLPAGVPGELYVGGDGVSRGYLNQPALTAQKFVLDPFSDIPDARLYRTGDLARWLPDGTVAYLGRIDDQVKIHGHRIEPGEIESVLLQHPGIKQAVVLMQVKTTGDKYLVAYTVPQGDVDKAALTDYLKSRLPAYMIPAQLVSLERIPLTSNGKADRKALRALEEDGLETALYVAPANETEQQLLSIWERFLQRKEISTNANFFELGGHSLLASRVVTAIRSALQIELSVTRFFQYPTIATMAAYLVGKDKENGLPAITAGKRPSRIPLAFSQERLWFIDQMNGTVAYHVPLAIRLKGTLDAAGLSHALHTIVNRHEALRTVIRQEHGVPYQELLAPDEWELRLIHGEKYSTPEQLQAHLIELVNAPFDLAKDYMLRAYLIRLSAEEHILLITLHHISSDGWSVTLLVNDMAELYNAYIEKRPAILDTLNLQFADYAVWQRSIADSERLRKQLSYWEQQLQGVEVLQLPADFSRPAIQSTSGAVQRFTLDHTLLQQLQQFSLQQDVTLFMTLLAAFKVLLYRYSGQEDICVGTSIAGRTQEEVAGVIGFFVNTLALRSDLSQHPSFLTLLQQVKQTTLAAYDHQEVPFEKVVEAVNTERDLSRTPLFQVLFELQNTPAVDQLELGALTVTREEVKYNTAQFDLVVSMEEGPEGLTGYVEYVTDVFTEATITQLMTHFAQLLTTVITQPDIRINTLPLLTDAERYQQLVTFNNTTVDFPHNSTFIDQLGLQAQRTPAAPALVMGDQVLTYASLDERSNQLAHYLQEAGIGDTSLVPVCLDRSPDMVIAILAIMKAGGAYLPVDPGYPEERMAYMLNDSKAQLVIGSSASKQKLEHAGPVRIISLDEEQAVISGYPVTALTALPVPSQLAYVIYTSGSTGLPKGAMIEHAGMLNHLYAKVNDLKMDATSVVAFTAAFTFDISVWQMFAALLCGGHTVIYPTDTILQPTALMQAVEADKITILEVVPSYLSAILATVKGISLPKLQYLLVTGETVPRQLLAEWFQHKDYRTIPVVNAYGPTEASDDITHHFMYETPEHSNVPLGKPIQNLHIHILDASQQLCPIGVAGEIRVSGIGVGRGYLNRPELTAEKFVKDPFSENDTVRMYRTGDLGKWLPDGIIVHLGRIDNQVKIRGYRIEPGEIERVIEKSGMIKQVVVITKADQHQQLQLVAYVVGAENFDKDELLGYLKTKLPEYMVPAQWVVLAEMPLSANGKIDRKALPESTIATVSADLYVAPTNKLEEKLAGICARLLEIERVSIYDNLFEIGMHSLLIMRLAATVHEEFGMQVSVRTFFQLTTIAALAKYIDINKMVAVTPTAKQKKIIL</sequence>
<evidence type="ECO:0000256" key="3">
    <source>
        <dbReference type="ARBA" id="ARBA00022450"/>
    </source>
</evidence>
<dbReference type="InterPro" id="IPR020806">
    <property type="entry name" value="PKS_PP-bd"/>
</dbReference>
<name>A0A847SEK3_9BACT</name>